<organism evidence="3 4">
    <name type="scientific">Nocardiopsis endophytica</name>
    <dbReference type="NCBI Taxonomy" id="3018445"/>
    <lineage>
        <taxon>Bacteria</taxon>
        <taxon>Bacillati</taxon>
        <taxon>Actinomycetota</taxon>
        <taxon>Actinomycetes</taxon>
        <taxon>Streptosporangiales</taxon>
        <taxon>Nocardiopsidaceae</taxon>
        <taxon>Nocardiopsis</taxon>
    </lineage>
</organism>
<feature type="transmembrane region" description="Helical" evidence="2">
    <location>
        <begin position="31"/>
        <end position="49"/>
    </location>
</feature>
<keyword evidence="4" id="KW-1185">Reference proteome</keyword>
<comment type="caution">
    <text evidence="3">The sequence shown here is derived from an EMBL/GenBank/DDBJ whole genome shotgun (WGS) entry which is preliminary data.</text>
</comment>
<accession>A0ABT4UE90</accession>
<evidence type="ECO:0000256" key="2">
    <source>
        <dbReference type="SAM" id="Phobius"/>
    </source>
</evidence>
<keyword evidence="2" id="KW-1133">Transmembrane helix</keyword>
<keyword evidence="2" id="KW-0812">Transmembrane</keyword>
<evidence type="ECO:0000256" key="1">
    <source>
        <dbReference type="SAM" id="MobiDB-lite"/>
    </source>
</evidence>
<name>A0ABT4UE90_9ACTN</name>
<dbReference type="InterPro" id="IPR048136">
    <property type="entry name" value="STM3941-like"/>
</dbReference>
<dbReference type="RefSeq" id="WP_270690310.1">
    <property type="nucleotide sequence ID" value="NZ_JAQFWQ010000144.1"/>
</dbReference>
<sequence>MDADEADDADVRGGGGAVFAVTNRLRATWEGAWLAVGCAVFTGIGAALVTKGGTLDVVMGVLAIVLFGGGGLLAASRHLSRRPVLLLDDDGVRVPAPWPRSAADDLVLPWEEVTGVCATAKALHHRGGTVFLHYLVFLTGEEPPELPPSPWHPEPAVRIRPTWNRTVDEVLAEARRHKPDLPFTDRRPTPAGGR</sequence>
<feature type="compositionally biased region" description="Basic and acidic residues" evidence="1">
    <location>
        <begin position="174"/>
        <end position="188"/>
    </location>
</feature>
<protein>
    <submittedName>
        <fullName evidence="3">Uncharacterized protein</fullName>
    </submittedName>
</protein>
<evidence type="ECO:0000313" key="3">
    <source>
        <dbReference type="EMBL" id="MDA2814789.1"/>
    </source>
</evidence>
<feature type="transmembrane region" description="Helical" evidence="2">
    <location>
        <begin position="55"/>
        <end position="75"/>
    </location>
</feature>
<feature type="region of interest" description="Disordered" evidence="1">
    <location>
        <begin position="174"/>
        <end position="194"/>
    </location>
</feature>
<reference evidence="3 4" key="1">
    <citation type="submission" date="2023-01" db="EMBL/GenBank/DDBJ databases">
        <title>Draft genome sequence of Nocardiopsis sp. RSe5-2 isolated from halophytes.</title>
        <authorList>
            <person name="Duangmal K."/>
            <person name="Chantavorakit T."/>
        </authorList>
    </citation>
    <scope>NUCLEOTIDE SEQUENCE [LARGE SCALE GENOMIC DNA]</scope>
    <source>
        <strain evidence="3 4">RSe5-2</strain>
    </source>
</reference>
<gene>
    <name evidence="3" type="ORF">O4J56_29360</name>
</gene>
<evidence type="ECO:0000313" key="4">
    <source>
        <dbReference type="Proteomes" id="UP001527866"/>
    </source>
</evidence>
<dbReference type="EMBL" id="JAQFWQ010000144">
    <property type="protein sequence ID" value="MDA2814789.1"/>
    <property type="molecule type" value="Genomic_DNA"/>
</dbReference>
<proteinExistence type="predicted"/>
<dbReference type="NCBIfam" id="NF041635">
    <property type="entry name" value="STM3941_fam"/>
    <property type="match status" value="1"/>
</dbReference>
<keyword evidence="2" id="KW-0472">Membrane</keyword>
<dbReference type="Proteomes" id="UP001527866">
    <property type="component" value="Unassembled WGS sequence"/>
</dbReference>